<evidence type="ECO:0000256" key="1">
    <source>
        <dbReference type="SAM" id="MobiDB-lite"/>
    </source>
</evidence>
<keyword evidence="2" id="KW-1133">Transmembrane helix</keyword>
<keyword evidence="4" id="KW-1185">Reference proteome</keyword>
<name>A0A929B4M1_9PSEU</name>
<dbReference type="EMBL" id="JADEYC010000002">
    <property type="protein sequence ID" value="MBE9373094.1"/>
    <property type="molecule type" value="Genomic_DNA"/>
</dbReference>
<evidence type="ECO:0000313" key="4">
    <source>
        <dbReference type="Proteomes" id="UP000598360"/>
    </source>
</evidence>
<dbReference type="AlphaFoldDB" id="A0A929B4M1"/>
<proteinExistence type="predicted"/>
<protein>
    <submittedName>
        <fullName evidence="3">Uncharacterized protein</fullName>
    </submittedName>
</protein>
<keyword evidence="2" id="KW-0472">Membrane</keyword>
<accession>A0A929B4M1</accession>
<comment type="caution">
    <text evidence="3">The sequence shown here is derived from an EMBL/GenBank/DDBJ whole genome shotgun (WGS) entry which is preliminary data.</text>
</comment>
<dbReference type="RefSeq" id="WP_193926541.1">
    <property type="nucleotide sequence ID" value="NZ_JADEYC010000002.1"/>
</dbReference>
<dbReference type="Proteomes" id="UP000598360">
    <property type="component" value="Unassembled WGS sequence"/>
</dbReference>
<reference evidence="3" key="1">
    <citation type="submission" date="2020-10" db="EMBL/GenBank/DDBJ databases">
        <title>Diversity and distribution of actinomycetes associated with coral in the coast of Hainan.</title>
        <authorList>
            <person name="Li F."/>
        </authorList>
    </citation>
    <scope>NUCLEOTIDE SEQUENCE</scope>
    <source>
        <strain evidence="3">HNM0983</strain>
    </source>
</reference>
<gene>
    <name evidence="3" type="ORF">IQ251_01400</name>
</gene>
<organism evidence="3 4">
    <name type="scientific">Saccharopolyspora montiporae</name>
    <dbReference type="NCBI Taxonomy" id="2781240"/>
    <lineage>
        <taxon>Bacteria</taxon>
        <taxon>Bacillati</taxon>
        <taxon>Actinomycetota</taxon>
        <taxon>Actinomycetes</taxon>
        <taxon>Pseudonocardiales</taxon>
        <taxon>Pseudonocardiaceae</taxon>
        <taxon>Saccharopolyspora</taxon>
    </lineage>
</organism>
<feature type="region of interest" description="Disordered" evidence="1">
    <location>
        <begin position="91"/>
        <end position="117"/>
    </location>
</feature>
<sequence>MAMLIEVEREERIAEGGHRTRPRARSAAAGDVRARLLAEGCTAPRREDGPAAAGRGSARRDDEWLWLLAAGLTAFVVVLLLGLFGAQAPSAGGGGGGEVLSGETRQDLSAPVDPLPR</sequence>
<keyword evidence="2" id="KW-0812">Transmembrane</keyword>
<evidence type="ECO:0000313" key="3">
    <source>
        <dbReference type="EMBL" id="MBE9373094.1"/>
    </source>
</evidence>
<feature type="transmembrane region" description="Helical" evidence="2">
    <location>
        <begin position="64"/>
        <end position="86"/>
    </location>
</feature>
<evidence type="ECO:0000256" key="2">
    <source>
        <dbReference type="SAM" id="Phobius"/>
    </source>
</evidence>